<evidence type="ECO:0000313" key="8">
    <source>
        <dbReference type="Proteomes" id="UP000706891"/>
    </source>
</evidence>
<evidence type="ECO:0000256" key="5">
    <source>
        <dbReference type="SAM" id="Phobius"/>
    </source>
</evidence>
<dbReference type="GO" id="GO:0005886">
    <property type="term" value="C:plasma membrane"/>
    <property type="evidence" value="ECO:0007669"/>
    <property type="project" value="InterPro"/>
</dbReference>
<organism evidence="7 8">
    <name type="scientific">Marseilla massiliensis</name>
    <dbReference type="NCBI Taxonomy" id="1841864"/>
    <lineage>
        <taxon>Bacteria</taxon>
        <taxon>Pseudomonadati</taxon>
        <taxon>Bacteroidota</taxon>
        <taxon>Bacteroidia</taxon>
        <taxon>Bacteroidales</taxon>
        <taxon>Prevotellaceae</taxon>
        <taxon>Marseilla</taxon>
    </lineage>
</organism>
<evidence type="ECO:0000256" key="1">
    <source>
        <dbReference type="ARBA" id="ARBA00004167"/>
    </source>
</evidence>
<evidence type="ECO:0000256" key="2">
    <source>
        <dbReference type="ARBA" id="ARBA00022692"/>
    </source>
</evidence>
<protein>
    <submittedName>
        <fullName evidence="7">Translocation/assembly module TamB domain-containing protein</fullName>
    </submittedName>
</protein>
<dbReference type="Pfam" id="PF04357">
    <property type="entry name" value="TamB"/>
    <property type="match status" value="1"/>
</dbReference>
<comment type="subcellular location">
    <subcellularLocation>
        <location evidence="1">Membrane</location>
        <topology evidence="1">Single-pass membrane protein</topology>
    </subcellularLocation>
</comment>
<evidence type="ECO:0000256" key="3">
    <source>
        <dbReference type="ARBA" id="ARBA00022989"/>
    </source>
</evidence>
<keyword evidence="4 5" id="KW-0472">Membrane</keyword>
<gene>
    <name evidence="7" type="ORF">H6A34_11505</name>
</gene>
<feature type="domain" description="Translocation and assembly module TamB C-terminal" evidence="6">
    <location>
        <begin position="1094"/>
        <end position="1487"/>
    </location>
</feature>
<keyword evidence="3 5" id="KW-1133">Transmembrane helix</keyword>
<dbReference type="PANTHER" id="PTHR36985:SF1">
    <property type="entry name" value="TRANSLOCATION AND ASSEMBLY MODULE SUBUNIT TAMB"/>
    <property type="match status" value="1"/>
</dbReference>
<proteinExistence type="predicted"/>
<keyword evidence="8" id="KW-1185">Reference proteome</keyword>
<evidence type="ECO:0000313" key="7">
    <source>
        <dbReference type="EMBL" id="MBM6674497.1"/>
    </source>
</evidence>
<evidence type="ECO:0000256" key="4">
    <source>
        <dbReference type="ARBA" id="ARBA00023136"/>
    </source>
</evidence>
<sequence>MRKKRIIKLAVGIILTPILLFLILAILLYIPPIQNWAVKKVMSYASEQTGMEISIERVKLVFPLDLGVDGFLMIQQNDSLPQVKDTIADVKNLIVEVQLKPLFKKNVEIDALEFKDVKLNTANFVHEARVKGTIGRLHLRSHGIDLSKETIKVNEATLANAKVDIELSDTVPPDTSTTKNNWKISVDELAISGTGITVHMPGDTLQIAAYLGKTKAVNGYFDLYSGLYKIQSLDWKEGSLAYDNNYETFTKGLDANHIALSNVSLGIDSIYYCAPDLKLSLRECSFKEKSGLTVERFTGPISMDSVNLYLPKIDFKTSDSYLTAQFIMALNAFDDNAPGKLRLTADCSIGKQDILRVVGDMPTDITRRLPNQPLRIKAAIVGNMKSMNFGGVNVNFPSAFNISINGTAGNLTDTDKLNAKVKLDTNTYNLDFVSEILKSQGTDITIPRNISIKGNIGINGQSYTADLTANEGGGNVKVKGSLNSENMKYNAMLIAKDLKVGHFMPGNEFGNLSGNIVAKGKGMNFTSPKTQFNANASVEKFNIGQYNLDGISLNADMANGKAKAELNSDNPLVKGLVTVNALLNPKMLQSTLTADVKHADWYGLHMVESELSTSLKCRIDVSSDLKTMLRISGKINDLEITDSSKVFRPDDLMVDILTSRDTTHFVTECGDFRLHLNGQGGYKKLLGKADNFVQELKTELKSKQINISKLRQELPLAQLYLVTGKDNPLSRFIAHEGYTFQDASIDVSSSPEIGLNGNIQLLELQNSSMKLDTVRFNITSDSVNCTYSAQIRNNKDNKQYVFNALLDGYVFEKGSGANIKFYDARDSLGLKLGAEASMEDKGIKLHLLTDEPILGYKKFKVNEDNYIYMGTDRRVSANLRLMAADGTGVHIYSNDDNTEALQDLTIGLNKFDLEKVLSVVPYMPNITGIMNGDFHIIQMSDNLSLSAAISVDKMTYERSRMGNISTEFVYMPQSGGAHSLDGVLNCNNKQVAELSGTYNSEGEGNLDAKLTMSRMPARLINGFIPDRIIRLNGYANGEVALKGTLDKPQANGEIKFDSCYMRSAQYGVRMRFSEDPLRIVGSNLLFEDFKMYANNDNPLTLNGNIDFSNLDNMNMDLRMVARNCQVIDSKENRRSIAFGKAFVDFFATMRGPVERLELLGRLDVLGTTDMSYILRDTPLSTDNRMDDLVKFVSFEDTVATVVEHQPMSGFTMDLTMNIDQGAHVMCYLDAAHSNYLDIMGGGSLRMQYDMSGNIRLTGRYTLDNGEMKYSLPVIPLKTFTIQDGSYIEFTGDPMNPKLNITATERTKASVSSGGENGDSRDVEFDCGVIITKTLSDMGLEFTLSAPEDMTLNSELQSMSVEQRGKLAVTMLTTGMYLSDGNTGGFSMNNALNSFLQSEINSITGNALRSLDLSFGMDNSTGANGDTHTDYSFKFSKRFWNNRLRIVVGGKVSTGADVTNQNESFFDNVTFEYRLGNSSDKYVKLYYDNNAYDWLEGTVREYGFGFIWRRSLQHFKDIFSFGKKKVAEPAKADSTSTKRQDVKKH</sequence>
<dbReference type="Proteomes" id="UP000706891">
    <property type="component" value="Unassembled WGS sequence"/>
</dbReference>
<dbReference type="GO" id="GO:0009306">
    <property type="term" value="P:protein secretion"/>
    <property type="evidence" value="ECO:0007669"/>
    <property type="project" value="InterPro"/>
</dbReference>
<reference evidence="7" key="2">
    <citation type="journal article" date="2021" name="Sci. Rep.">
        <title>The distribution of antibiotic resistance genes in chicken gut microbiota commensals.</title>
        <authorList>
            <person name="Juricova H."/>
            <person name="Matiasovicova J."/>
            <person name="Kubasova T."/>
            <person name="Cejkova D."/>
            <person name="Rychlik I."/>
        </authorList>
    </citation>
    <scope>NUCLEOTIDE SEQUENCE</scope>
    <source>
        <strain evidence="7">An824</strain>
    </source>
</reference>
<comment type="caution">
    <text evidence="7">The sequence shown here is derived from an EMBL/GenBank/DDBJ whole genome shotgun (WGS) entry which is preliminary data.</text>
</comment>
<name>A0A938WUY7_9BACT</name>
<accession>A0A938WUY7</accession>
<feature type="transmembrane region" description="Helical" evidence="5">
    <location>
        <begin position="7"/>
        <end position="30"/>
    </location>
</feature>
<evidence type="ECO:0000259" key="6">
    <source>
        <dbReference type="Pfam" id="PF04357"/>
    </source>
</evidence>
<reference evidence="7" key="1">
    <citation type="submission" date="2020-08" db="EMBL/GenBank/DDBJ databases">
        <authorList>
            <person name="Cejkova D."/>
            <person name="Kubasova T."/>
            <person name="Jahodarova E."/>
            <person name="Rychlik I."/>
        </authorList>
    </citation>
    <scope>NUCLEOTIDE SEQUENCE</scope>
    <source>
        <strain evidence="7">An824</strain>
    </source>
</reference>
<keyword evidence="2 5" id="KW-0812">Transmembrane</keyword>
<dbReference type="EMBL" id="JACJJG010000087">
    <property type="protein sequence ID" value="MBM6674497.1"/>
    <property type="molecule type" value="Genomic_DNA"/>
</dbReference>
<dbReference type="PANTHER" id="PTHR36985">
    <property type="entry name" value="TRANSLOCATION AND ASSEMBLY MODULE SUBUNIT TAMB"/>
    <property type="match status" value="1"/>
</dbReference>
<dbReference type="InterPro" id="IPR007452">
    <property type="entry name" value="TamB_C"/>
</dbReference>